<name>A0A2H4FY94_9MAXI</name>
<dbReference type="Gene3D" id="1.10.630.10">
    <property type="entry name" value="Cytochrome P450"/>
    <property type="match status" value="1"/>
</dbReference>
<keyword evidence="2 4" id="KW-0503">Monooxygenase</keyword>
<feature type="binding site" description="axial binding residue" evidence="3">
    <location>
        <position position="428"/>
    </location>
    <ligand>
        <name>heme</name>
        <dbReference type="ChEBI" id="CHEBI:30413"/>
    </ligand>
    <ligandPart>
        <name>Fe</name>
        <dbReference type="ChEBI" id="CHEBI:18248"/>
    </ligandPart>
</feature>
<dbReference type="SUPFAM" id="SSF48264">
    <property type="entry name" value="Cytochrome P450"/>
    <property type="match status" value="1"/>
</dbReference>
<sequence>MLIAFVLFAGAVVVGLVALMIYLLPPAAKKPCLVPGLDATDDKLGNIPDITQAGSFHEFLLDLHERFGPIASFWYGPQFCVSLGRWKLLKETVSLTDRPRIIFSALESLVGHRSLRTLNGQEGISRHRLLSESFSPRHCAKQLPTFNKISLELVENWKSIPKDDHVPLNDYMMALAIRLLTSTQMGAYFKHHENTMEFHKLYESVMNDMEAVINGDLTADEKGAAHGQVFQKNMTAFKIKVADVISAQRRARNSPDNDVVPEAPLLDTLLANSADDEEIMCDILAFVVGGFHSTGNLLTWTLYYLTIHPETQEEVAQEVANVFKQANGTLKDADIKKFSLLLQVIDESIRCSATVPIAARIDETKELKIGGFRIPPNTPLIQALGVTLQDPNVFKEPDKFDPERFRPEIIKKRNQLTFSPFGIGPRKCPAHQFAYYESLVVIAHLIHNFQLTPAFETDYFIEPRYGLVTKPETEIWINIKARN</sequence>
<dbReference type="PANTHER" id="PTHR24280">
    <property type="entry name" value="CYTOCHROME P450 20A1"/>
    <property type="match status" value="1"/>
</dbReference>
<dbReference type="Pfam" id="PF00067">
    <property type="entry name" value="p450"/>
    <property type="match status" value="1"/>
</dbReference>
<dbReference type="GO" id="GO:0016020">
    <property type="term" value="C:membrane"/>
    <property type="evidence" value="ECO:0007669"/>
    <property type="project" value="TreeGrafter"/>
</dbReference>
<dbReference type="InterPro" id="IPR017972">
    <property type="entry name" value="Cyt_P450_CS"/>
</dbReference>
<reference evidence="5" key="1">
    <citation type="submission" date="2016-11" db="EMBL/GenBank/DDBJ databases">
        <title>Comparative effects of crude oil on the Antarctic and temperate congenic copepods Tigriopus kingsejongensis and Tigriopus japonicus.</title>
        <authorList>
            <person name="Lee J.-S."/>
        </authorList>
    </citation>
    <scope>NUCLEOTIDE SEQUENCE</scope>
</reference>
<dbReference type="GO" id="GO:0020037">
    <property type="term" value="F:heme binding"/>
    <property type="evidence" value="ECO:0007669"/>
    <property type="project" value="InterPro"/>
</dbReference>
<dbReference type="PROSITE" id="PS00086">
    <property type="entry name" value="CYTOCHROME_P450"/>
    <property type="match status" value="1"/>
</dbReference>
<evidence type="ECO:0000256" key="1">
    <source>
        <dbReference type="ARBA" id="ARBA00010617"/>
    </source>
</evidence>
<dbReference type="InterPro" id="IPR002401">
    <property type="entry name" value="Cyt_P450_E_grp-I"/>
</dbReference>
<dbReference type="GO" id="GO:0004497">
    <property type="term" value="F:monooxygenase activity"/>
    <property type="evidence" value="ECO:0007669"/>
    <property type="project" value="UniProtKB-KW"/>
</dbReference>
<keyword evidence="3 4" id="KW-0479">Metal-binding</keyword>
<evidence type="ECO:0000256" key="3">
    <source>
        <dbReference type="PIRSR" id="PIRSR602401-1"/>
    </source>
</evidence>
<comment type="cofactor">
    <cofactor evidence="3">
        <name>heme</name>
        <dbReference type="ChEBI" id="CHEBI:30413"/>
    </cofactor>
</comment>
<dbReference type="EMBL" id="KY249927">
    <property type="protein sequence ID" value="APH81398.1"/>
    <property type="molecule type" value="mRNA"/>
</dbReference>
<dbReference type="GO" id="GO:0016705">
    <property type="term" value="F:oxidoreductase activity, acting on paired donors, with incorporation or reduction of molecular oxygen"/>
    <property type="evidence" value="ECO:0007669"/>
    <property type="project" value="InterPro"/>
</dbReference>
<dbReference type="GO" id="GO:0005506">
    <property type="term" value="F:iron ion binding"/>
    <property type="evidence" value="ECO:0007669"/>
    <property type="project" value="InterPro"/>
</dbReference>
<proteinExistence type="evidence at transcript level"/>
<protein>
    <submittedName>
        <fullName evidence="5">Cytochrome P450 CYP20A1</fullName>
    </submittedName>
</protein>
<dbReference type="PRINTS" id="PR00463">
    <property type="entry name" value="EP450I"/>
</dbReference>
<accession>A0A2H4FY94</accession>
<evidence type="ECO:0000256" key="4">
    <source>
        <dbReference type="RuleBase" id="RU000461"/>
    </source>
</evidence>
<dbReference type="InterPro" id="IPR052666">
    <property type="entry name" value="CYP450_20A1-like"/>
</dbReference>
<comment type="similarity">
    <text evidence="1 4">Belongs to the cytochrome P450 family.</text>
</comment>
<organism evidence="5">
    <name type="scientific">Tigriopus kingsejongensis</name>
    <dbReference type="NCBI Taxonomy" id="1133412"/>
    <lineage>
        <taxon>Eukaryota</taxon>
        <taxon>Metazoa</taxon>
        <taxon>Ecdysozoa</taxon>
        <taxon>Arthropoda</taxon>
        <taxon>Crustacea</taxon>
        <taxon>Multicrustacea</taxon>
        <taxon>Hexanauplia</taxon>
        <taxon>Copepoda</taxon>
        <taxon>Harpacticoida</taxon>
        <taxon>Harpacticidae</taxon>
        <taxon>Tigriopus</taxon>
    </lineage>
</organism>
<dbReference type="InterPro" id="IPR001128">
    <property type="entry name" value="Cyt_P450"/>
</dbReference>
<dbReference type="InterPro" id="IPR036396">
    <property type="entry name" value="Cyt_P450_sf"/>
</dbReference>
<dbReference type="PANTHER" id="PTHR24280:SF4">
    <property type="entry name" value="CYTOCHROME P450 20A1"/>
    <property type="match status" value="1"/>
</dbReference>
<keyword evidence="3 4" id="KW-0349">Heme</keyword>
<evidence type="ECO:0000313" key="5">
    <source>
        <dbReference type="EMBL" id="APH81398.1"/>
    </source>
</evidence>
<dbReference type="AlphaFoldDB" id="A0A2H4FY94"/>
<keyword evidence="4" id="KW-0560">Oxidoreductase</keyword>
<evidence type="ECO:0000256" key="2">
    <source>
        <dbReference type="ARBA" id="ARBA00023033"/>
    </source>
</evidence>
<keyword evidence="3 4" id="KW-0408">Iron</keyword>